<comment type="caution">
    <text evidence="2">The sequence shown here is derived from an EMBL/GenBank/DDBJ whole genome shotgun (WGS) entry which is preliminary data.</text>
</comment>
<keyword evidence="1" id="KW-0812">Transmembrane</keyword>
<dbReference type="EMBL" id="RJLN01000018">
    <property type="protein sequence ID" value="RNL99696.1"/>
    <property type="molecule type" value="Genomic_DNA"/>
</dbReference>
<evidence type="ECO:0000313" key="2">
    <source>
        <dbReference type="EMBL" id="RNL99696.1"/>
    </source>
</evidence>
<evidence type="ECO:0000313" key="3">
    <source>
        <dbReference type="Proteomes" id="UP000280698"/>
    </source>
</evidence>
<proteinExistence type="predicted"/>
<keyword evidence="1" id="KW-0472">Membrane</keyword>
<dbReference type="Proteomes" id="UP000280698">
    <property type="component" value="Unassembled WGS sequence"/>
</dbReference>
<organism evidence="2 3">
    <name type="scientific">Micromonospora solifontis</name>
    <dbReference type="NCBI Taxonomy" id="2487138"/>
    <lineage>
        <taxon>Bacteria</taxon>
        <taxon>Bacillati</taxon>
        <taxon>Actinomycetota</taxon>
        <taxon>Actinomycetes</taxon>
        <taxon>Micromonosporales</taxon>
        <taxon>Micromonosporaceae</taxon>
        <taxon>Micromonospora</taxon>
    </lineage>
</organism>
<evidence type="ECO:0000256" key="1">
    <source>
        <dbReference type="SAM" id="Phobius"/>
    </source>
</evidence>
<name>A0ABX9WKH7_9ACTN</name>
<accession>A0ABX9WKH7</accession>
<keyword evidence="3" id="KW-1185">Reference proteome</keyword>
<reference evidence="2 3" key="1">
    <citation type="submission" date="2018-11" db="EMBL/GenBank/DDBJ databases">
        <title>Micromonospora sp. PPF5-17, a new actinomycetes isolated from a hot spring soil.</title>
        <authorList>
            <person name="Thawai C."/>
        </authorList>
    </citation>
    <scope>NUCLEOTIDE SEQUENCE [LARGE SCALE GENOMIC DNA]</scope>
    <source>
        <strain evidence="2 3">PPF5-17</strain>
    </source>
</reference>
<feature type="transmembrane region" description="Helical" evidence="1">
    <location>
        <begin position="40"/>
        <end position="59"/>
    </location>
</feature>
<keyword evidence="1" id="KW-1133">Transmembrane helix</keyword>
<sequence>MSDSGRDPAAVRRRRLLWAGVLAVVGLALLLLGLTVANGALAWTEVVLALILLVLSYAVQRMARRESLYRRDRS</sequence>
<gene>
    <name evidence="2" type="ORF">EFE23_08955</name>
</gene>
<feature type="transmembrane region" description="Helical" evidence="1">
    <location>
        <begin position="16"/>
        <end position="34"/>
    </location>
</feature>
<protein>
    <recommendedName>
        <fullName evidence="4">DUF3040 domain-containing protein</fullName>
    </recommendedName>
</protein>
<dbReference type="InterPro" id="IPR006311">
    <property type="entry name" value="TAT_signal"/>
</dbReference>
<dbReference type="RefSeq" id="WP_123240442.1">
    <property type="nucleotide sequence ID" value="NZ_JAAHBY010000018.1"/>
</dbReference>
<dbReference type="PROSITE" id="PS51318">
    <property type="entry name" value="TAT"/>
    <property type="match status" value="1"/>
</dbReference>
<evidence type="ECO:0008006" key="4">
    <source>
        <dbReference type="Google" id="ProtNLM"/>
    </source>
</evidence>